<feature type="region of interest" description="Disordered" evidence="1">
    <location>
        <begin position="1"/>
        <end position="27"/>
    </location>
</feature>
<evidence type="ECO:0000313" key="3">
    <source>
        <dbReference type="EMBL" id="GGD06348.1"/>
    </source>
</evidence>
<reference evidence="3" key="2">
    <citation type="submission" date="2020-09" db="EMBL/GenBank/DDBJ databases">
        <authorList>
            <person name="Sun Q."/>
            <person name="Zhou Y."/>
        </authorList>
    </citation>
    <scope>NUCLEOTIDE SEQUENCE</scope>
    <source>
        <strain evidence="3">CGMCC 1.15493</strain>
    </source>
</reference>
<evidence type="ECO:0000313" key="4">
    <source>
        <dbReference type="Proteomes" id="UP000613160"/>
    </source>
</evidence>
<comment type="caution">
    <text evidence="3">The sequence shown here is derived from an EMBL/GenBank/DDBJ whole genome shotgun (WGS) entry which is preliminary data.</text>
</comment>
<proteinExistence type="predicted"/>
<dbReference type="EMBL" id="BMJJ01000001">
    <property type="protein sequence ID" value="GGD06348.1"/>
    <property type="molecule type" value="Genomic_DNA"/>
</dbReference>
<dbReference type="Proteomes" id="UP000613160">
    <property type="component" value="Unassembled WGS sequence"/>
</dbReference>
<feature type="compositionally biased region" description="Low complexity" evidence="1">
    <location>
        <begin position="1"/>
        <end position="21"/>
    </location>
</feature>
<evidence type="ECO:0000259" key="2">
    <source>
        <dbReference type="Pfam" id="PF09361"/>
    </source>
</evidence>
<dbReference type="InterPro" id="IPR018968">
    <property type="entry name" value="Phasin"/>
</dbReference>
<dbReference type="NCBIfam" id="TIGR01985">
    <property type="entry name" value="phasin_2"/>
    <property type="match status" value="1"/>
</dbReference>
<dbReference type="Pfam" id="PF09361">
    <property type="entry name" value="Phasin_2"/>
    <property type="match status" value="1"/>
</dbReference>
<dbReference type="AlphaFoldDB" id="A0A917D839"/>
<feature type="domain" description="Phasin" evidence="2">
    <location>
        <begin position="86"/>
        <end position="181"/>
    </location>
</feature>
<dbReference type="RefSeq" id="WP_244639781.1">
    <property type="nucleotide sequence ID" value="NZ_BMJJ01000001.1"/>
</dbReference>
<evidence type="ECO:0000256" key="1">
    <source>
        <dbReference type="SAM" id="MobiDB-lite"/>
    </source>
</evidence>
<keyword evidence="4" id="KW-1185">Reference proteome</keyword>
<organism evidence="3 4">
    <name type="scientific">Aureimonas glaciei</name>
    <dbReference type="NCBI Taxonomy" id="1776957"/>
    <lineage>
        <taxon>Bacteria</taxon>
        <taxon>Pseudomonadati</taxon>
        <taxon>Pseudomonadota</taxon>
        <taxon>Alphaproteobacteria</taxon>
        <taxon>Hyphomicrobiales</taxon>
        <taxon>Aurantimonadaceae</taxon>
        <taxon>Aureimonas</taxon>
    </lineage>
</organism>
<protein>
    <submittedName>
        <fullName evidence="3">Phasin</fullName>
    </submittedName>
</protein>
<accession>A0A917D839</accession>
<dbReference type="InterPro" id="IPR010234">
    <property type="entry name" value="Phasin_subfam-2"/>
</dbReference>
<name>A0A917D839_9HYPH</name>
<sequence length="192" mass="20848">MSNTTSSKAAESAKANAAEAKGATEDMMAAGQKTAQDMMNNAQKATQDMMNSAQSMMGMDPSKATETFRALTQKSMEQSKEAYSRMKTAADEATRALESTMEHAHQGSLSLSKKAIEAMRSNAEQAFSHLEKLMGAKSFAEVIEMQTGYVRKQIETATDQSKDMQALSQQVAQEMMKPGREAFQKAADAAKH</sequence>
<reference evidence="3" key="1">
    <citation type="journal article" date="2014" name="Int. J. Syst. Evol. Microbiol.">
        <title>Complete genome sequence of Corynebacterium casei LMG S-19264T (=DSM 44701T), isolated from a smear-ripened cheese.</title>
        <authorList>
            <consortium name="US DOE Joint Genome Institute (JGI-PGF)"/>
            <person name="Walter F."/>
            <person name="Albersmeier A."/>
            <person name="Kalinowski J."/>
            <person name="Ruckert C."/>
        </authorList>
    </citation>
    <scope>NUCLEOTIDE SEQUENCE</scope>
    <source>
        <strain evidence="3">CGMCC 1.15493</strain>
    </source>
</reference>
<gene>
    <name evidence="3" type="ORF">GCM10011335_06600</name>
</gene>